<feature type="transmembrane region" description="Helical" evidence="2">
    <location>
        <begin position="73"/>
        <end position="97"/>
    </location>
</feature>
<dbReference type="Proteomes" id="UP001589613">
    <property type="component" value="Unassembled WGS sequence"/>
</dbReference>
<proteinExistence type="predicted"/>
<dbReference type="RefSeq" id="WP_141337465.1">
    <property type="nucleotide sequence ID" value="NZ_JBHMAX010000002.1"/>
</dbReference>
<keyword evidence="2" id="KW-1133">Transmembrane helix</keyword>
<name>A0ABV5UYR7_9MICO</name>
<feature type="compositionally biased region" description="Low complexity" evidence="1">
    <location>
        <begin position="232"/>
        <end position="242"/>
    </location>
</feature>
<accession>A0ABV5UYR7</accession>
<comment type="caution">
    <text evidence="3">The sequence shown here is derived from an EMBL/GenBank/DDBJ whole genome shotgun (WGS) entry which is preliminary data.</text>
</comment>
<feature type="transmembrane region" description="Helical" evidence="2">
    <location>
        <begin position="144"/>
        <end position="167"/>
    </location>
</feature>
<evidence type="ECO:0000256" key="1">
    <source>
        <dbReference type="SAM" id="MobiDB-lite"/>
    </source>
</evidence>
<evidence type="ECO:0000313" key="4">
    <source>
        <dbReference type="Proteomes" id="UP001589613"/>
    </source>
</evidence>
<keyword evidence="4" id="KW-1185">Reference proteome</keyword>
<feature type="transmembrane region" description="Helical" evidence="2">
    <location>
        <begin position="42"/>
        <end position="61"/>
    </location>
</feature>
<reference evidence="3 4" key="1">
    <citation type="submission" date="2024-09" db="EMBL/GenBank/DDBJ databases">
        <authorList>
            <person name="Sun Q."/>
            <person name="Mori K."/>
        </authorList>
    </citation>
    <scope>NUCLEOTIDE SEQUENCE [LARGE SCALE GENOMIC DNA]</scope>
    <source>
        <strain evidence="3 4">JCM 12763</strain>
    </source>
</reference>
<keyword evidence="2" id="KW-0812">Transmembrane</keyword>
<organism evidence="3 4">
    <name type="scientific">Ornithinimicrobium kibberense</name>
    <dbReference type="NCBI Taxonomy" id="282060"/>
    <lineage>
        <taxon>Bacteria</taxon>
        <taxon>Bacillati</taxon>
        <taxon>Actinomycetota</taxon>
        <taxon>Actinomycetes</taxon>
        <taxon>Micrococcales</taxon>
        <taxon>Ornithinimicrobiaceae</taxon>
        <taxon>Ornithinimicrobium</taxon>
    </lineage>
</organism>
<sequence>MTWVARGARAGTLSALAVGWGLLAHLGAGGHGAADGPHAALSPGALLWAGSATLLLAWFLVPPGRGSARGPGAARLLVTVGAGQGFTHAALALAPLLGRQTRLPVTPAPGTGVVTGHAGHLPAVVGGTPAPAELLTVLGHGGTWMLLLHLLASVTVVVLWAAAAALWREATSWWGRLMDTGTVRVPVRPRRPAVVGVCPAPAAVPHLSWDGRAPPTSSCPDPLPPRPDPRRTSCPPSAAPRCPRSPWPSPSPCP</sequence>
<feature type="compositionally biased region" description="Pro residues" evidence="1">
    <location>
        <begin position="243"/>
        <end position="254"/>
    </location>
</feature>
<dbReference type="EMBL" id="JBHMAX010000002">
    <property type="protein sequence ID" value="MFB9730700.1"/>
    <property type="molecule type" value="Genomic_DNA"/>
</dbReference>
<keyword evidence="2" id="KW-0472">Membrane</keyword>
<gene>
    <name evidence="3" type="ORF">ACFFN0_01425</name>
</gene>
<protein>
    <submittedName>
        <fullName evidence="3">Uncharacterized protein</fullName>
    </submittedName>
</protein>
<evidence type="ECO:0000313" key="3">
    <source>
        <dbReference type="EMBL" id="MFB9730700.1"/>
    </source>
</evidence>
<evidence type="ECO:0000256" key="2">
    <source>
        <dbReference type="SAM" id="Phobius"/>
    </source>
</evidence>
<feature type="region of interest" description="Disordered" evidence="1">
    <location>
        <begin position="206"/>
        <end position="254"/>
    </location>
</feature>